<comment type="subcellular location">
    <subcellularLocation>
        <location evidence="1">Cell membrane</location>
        <topology evidence="1">Multi-pass membrane protein</topology>
    </subcellularLocation>
</comment>
<feature type="transmembrane region" description="Helical" evidence="8">
    <location>
        <begin position="310"/>
        <end position="333"/>
    </location>
</feature>
<feature type="transmembrane region" description="Helical" evidence="8">
    <location>
        <begin position="345"/>
        <end position="366"/>
    </location>
</feature>
<name>A0A561C9Z6_9BACI</name>
<evidence type="ECO:0000256" key="1">
    <source>
        <dbReference type="ARBA" id="ARBA00004651"/>
    </source>
</evidence>
<feature type="transmembrane region" description="Helical" evidence="8">
    <location>
        <begin position="286"/>
        <end position="304"/>
    </location>
</feature>
<keyword evidence="6 8" id="KW-1133">Transmembrane helix</keyword>
<keyword evidence="11" id="KW-1185">Reference proteome</keyword>
<feature type="transmembrane region" description="Helical" evidence="8">
    <location>
        <begin position="86"/>
        <end position="104"/>
    </location>
</feature>
<keyword evidence="4" id="KW-1003">Cell membrane</keyword>
<dbReference type="PANTHER" id="PTHR43271">
    <property type="entry name" value="BLL2771 PROTEIN"/>
    <property type="match status" value="1"/>
</dbReference>
<evidence type="ECO:0000256" key="6">
    <source>
        <dbReference type="ARBA" id="ARBA00022989"/>
    </source>
</evidence>
<feature type="transmembrane region" description="Helical" evidence="8">
    <location>
        <begin position="372"/>
        <end position="393"/>
    </location>
</feature>
<evidence type="ECO:0000256" key="2">
    <source>
        <dbReference type="ARBA" id="ARBA00008335"/>
    </source>
</evidence>
<evidence type="ECO:0000256" key="8">
    <source>
        <dbReference type="SAM" id="Phobius"/>
    </source>
</evidence>
<dbReference type="GO" id="GO:0022857">
    <property type="term" value="F:transmembrane transporter activity"/>
    <property type="evidence" value="ECO:0007669"/>
    <property type="project" value="InterPro"/>
</dbReference>
<keyword evidence="5 8" id="KW-0812">Transmembrane</keyword>
<evidence type="ECO:0000256" key="3">
    <source>
        <dbReference type="ARBA" id="ARBA00022448"/>
    </source>
</evidence>
<comment type="similarity">
    <text evidence="2">Belongs to the major facilitator superfamily.</text>
</comment>
<comment type="caution">
    <text evidence="10">The sequence shown here is derived from an EMBL/GenBank/DDBJ whole genome shotgun (WGS) entry which is preliminary data.</text>
</comment>
<feature type="domain" description="Major facilitator superfamily (MFS) profile" evidence="9">
    <location>
        <begin position="20"/>
        <end position="398"/>
    </location>
</feature>
<dbReference type="Proteomes" id="UP000319671">
    <property type="component" value="Unassembled WGS sequence"/>
</dbReference>
<dbReference type="InterPro" id="IPR036259">
    <property type="entry name" value="MFS_trans_sf"/>
</dbReference>
<organism evidence="10 11">
    <name type="scientific">Neobacillus bataviensis</name>
    <dbReference type="NCBI Taxonomy" id="220685"/>
    <lineage>
        <taxon>Bacteria</taxon>
        <taxon>Bacillati</taxon>
        <taxon>Bacillota</taxon>
        <taxon>Bacilli</taxon>
        <taxon>Bacillales</taxon>
        <taxon>Bacillaceae</taxon>
        <taxon>Neobacillus</taxon>
    </lineage>
</organism>
<dbReference type="InterPro" id="IPR011701">
    <property type="entry name" value="MFS"/>
</dbReference>
<dbReference type="InterPro" id="IPR020846">
    <property type="entry name" value="MFS_dom"/>
</dbReference>
<dbReference type="EMBL" id="VIVN01000033">
    <property type="protein sequence ID" value="TWD87907.1"/>
    <property type="molecule type" value="Genomic_DNA"/>
</dbReference>
<dbReference type="RefSeq" id="WP_144568857.1">
    <property type="nucleotide sequence ID" value="NZ_VIVN01000033.1"/>
</dbReference>
<evidence type="ECO:0000313" key="11">
    <source>
        <dbReference type="Proteomes" id="UP000319671"/>
    </source>
</evidence>
<feature type="transmembrane region" description="Helical" evidence="8">
    <location>
        <begin position="174"/>
        <end position="196"/>
    </location>
</feature>
<gene>
    <name evidence="10" type="ORF">FB550_13317</name>
</gene>
<dbReference type="CDD" id="cd17324">
    <property type="entry name" value="MFS_NepI_like"/>
    <property type="match status" value="1"/>
</dbReference>
<reference evidence="10 11" key="1">
    <citation type="submission" date="2019-06" db="EMBL/GenBank/DDBJ databases">
        <title>Sorghum-associated microbial communities from plants grown in Nebraska, USA.</title>
        <authorList>
            <person name="Schachtman D."/>
        </authorList>
    </citation>
    <scope>NUCLEOTIDE SEQUENCE [LARGE SCALE GENOMIC DNA]</scope>
    <source>
        <strain evidence="10 11">2482</strain>
    </source>
</reference>
<keyword evidence="7 8" id="KW-0472">Membrane</keyword>
<accession>A0A561C9Z6</accession>
<evidence type="ECO:0000313" key="10">
    <source>
        <dbReference type="EMBL" id="TWD87907.1"/>
    </source>
</evidence>
<evidence type="ECO:0000256" key="5">
    <source>
        <dbReference type="ARBA" id="ARBA00022692"/>
    </source>
</evidence>
<dbReference type="Pfam" id="PF07690">
    <property type="entry name" value="MFS_1"/>
    <property type="match status" value="1"/>
</dbReference>
<dbReference type="SUPFAM" id="SSF103473">
    <property type="entry name" value="MFS general substrate transporter"/>
    <property type="match status" value="1"/>
</dbReference>
<dbReference type="PROSITE" id="PS50850">
    <property type="entry name" value="MFS"/>
    <property type="match status" value="1"/>
</dbReference>
<dbReference type="PANTHER" id="PTHR43271:SF2">
    <property type="entry name" value="BLL2771 PROTEIN"/>
    <property type="match status" value="1"/>
</dbReference>
<evidence type="ECO:0000256" key="4">
    <source>
        <dbReference type="ARBA" id="ARBA00022475"/>
    </source>
</evidence>
<proteinExistence type="inferred from homology"/>
<keyword evidence="3" id="KW-0813">Transport</keyword>
<evidence type="ECO:0000256" key="7">
    <source>
        <dbReference type="ARBA" id="ARBA00023136"/>
    </source>
</evidence>
<dbReference type="InterPro" id="IPR005829">
    <property type="entry name" value="Sugar_transporter_CS"/>
</dbReference>
<feature type="transmembrane region" description="Helical" evidence="8">
    <location>
        <begin position="20"/>
        <end position="43"/>
    </location>
</feature>
<dbReference type="PROSITE" id="PS00216">
    <property type="entry name" value="SUGAR_TRANSPORT_1"/>
    <property type="match status" value="1"/>
</dbReference>
<feature type="transmembrane region" description="Helical" evidence="8">
    <location>
        <begin position="55"/>
        <end position="74"/>
    </location>
</feature>
<dbReference type="GO" id="GO:0005886">
    <property type="term" value="C:plasma membrane"/>
    <property type="evidence" value="ECO:0007669"/>
    <property type="project" value="UniProtKB-SubCell"/>
</dbReference>
<sequence length="399" mass="42781">MKEADLKVNHETSERSYSLITAILFWCGLVVVSSLYITIPLVSVFAEAFKVSTSQAAWIGSAFSFCYAVGFLFIGPLSDRYGRKQIILIGLIVLTIVSPVIALLDNLSWLIALRAIQGIAAATFAPAALSYVVEHFPAEKRITTTGFVSTGFLMSGIVGQVFSSLISENFGWNFVFYILGVVYLITAILVTLFIPMSDAPQIKGSMLDSFKQMGKVFTQKSLILCYIITITLLLSFVGMYTTLGNYLSGTFGLNNQDILYVRCVGILGMLVSPFSGKLVTKFGIHAVIRVGLSLAVLGLAIFGVSTNLVFLIVMSVVFVAGVSITISTLISLVGQLGGMARGAAISLFSFILFMGATLGPIVAMGILSISSYLLTFELLALLLGVGLIASILIKSRDQV</sequence>
<protein>
    <submittedName>
        <fullName evidence="10">Putative MFS family arabinose efflux permease</fullName>
    </submittedName>
</protein>
<feature type="transmembrane region" description="Helical" evidence="8">
    <location>
        <begin position="217"/>
        <end position="239"/>
    </location>
</feature>
<feature type="transmembrane region" description="Helical" evidence="8">
    <location>
        <begin position="145"/>
        <end position="162"/>
    </location>
</feature>
<dbReference type="AlphaFoldDB" id="A0A561C9Z6"/>
<dbReference type="Gene3D" id="1.20.1250.20">
    <property type="entry name" value="MFS general substrate transporter like domains"/>
    <property type="match status" value="1"/>
</dbReference>
<feature type="transmembrane region" description="Helical" evidence="8">
    <location>
        <begin position="259"/>
        <end position="279"/>
    </location>
</feature>
<feature type="transmembrane region" description="Helical" evidence="8">
    <location>
        <begin position="110"/>
        <end position="133"/>
    </location>
</feature>
<evidence type="ECO:0000259" key="9">
    <source>
        <dbReference type="PROSITE" id="PS50850"/>
    </source>
</evidence>